<accession>A0AAW1A7Z1</accession>
<evidence type="ECO:0000313" key="1">
    <source>
        <dbReference type="EMBL" id="KAK9305258.1"/>
    </source>
</evidence>
<reference evidence="1 2" key="1">
    <citation type="submission" date="2024-05" db="EMBL/GenBank/DDBJ databases">
        <title>The nuclear and mitochondrial genome assemblies of Tetragonisca angustula (Apidae: Meliponini), a tiny yet remarkable pollinator in the Neotropics.</title>
        <authorList>
            <person name="Ferrari R."/>
            <person name="Ricardo P.C."/>
            <person name="Dias F.C."/>
            <person name="Araujo N.S."/>
            <person name="Soares D.O."/>
            <person name="Zhou Q.-S."/>
            <person name="Zhu C.-D."/>
            <person name="Coutinho L."/>
            <person name="Airas M.C."/>
            <person name="Batista T.M."/>
        </authorList>
    </citation>
    <scope>NUCLEOTIDE SEQUENCE [LARGE SCALE GENOMIC DNA]</scope>
    <source>
        <strain evidence="1">ASF017062</strain>
        <tissue evidence="1">Abdomen</tissue>
    </source>
</reference>
<proteinExistence type="predicted"/>
<organism evidence="1 2">
    <name type="scientific">Tetragonisca angustula</name>
    <dbReference type="NCBI Taxonomy" id="166442"/>
    <lineage>
        <taxon>Eukaryota</taxon>
        <taxon>Metazoa</taxon>
        <taxon>Ecdysozoa</taxon>
        <taxon>Arthropoda</taxon>
        <taxon>Hexapoda</taxon>
        <taxon>Insecta</taxon>
        <taxon>Pterygota</taxon>
        <taxon>Neoptera</taxon>
        <taxon>Endopterygota</taxon>
        <taxon>Hymenoptera</taxon>
        <taxon>Apocrita</taxon>
        <taxon>Aculeata</taxon>
        <taxon>Apoidea</taxon>
        <taxon>Anthophila</taxon>
        <taxon>Apidae</taxon>
        <taxon>Tetragonisca</taxon>
    </lineage>
</organism>
<dbReference type="EMBL" id="JAWNGG020000054">
    <property type="protein sequence ID" value="KAK9305258.1"/>
    <property type="molecule type" value="Genomic_DNA"/>
</dbReference>
<name>A0AAW1A7Z1_9HYME</name>
<comment type="caution">
    <text evidence="1">The sequence shown here is derived from an EMBL/GenBank/DDBJ whole genome shotgun (WGS) entry which is preliminary data.</text>
</comment>
<sequence>MKEVEEVSHTLKPVRHLLEEYSEARWRRWMWKSHWKEIVVAIATTTIMEFEGIWLRLKMILQGRAKQIYTGCYI</sequence>
<protein>
    <submittedName>
        <fullName evidence="1">Uncharacterized protein</fullName>
    </submittedName>
</protein>
<dbReference type="AlphaFoldDB" id="A0AAW1A7Z1"/>
<keyword evidence="2" id="KW-1185">Reference proteome</keyword>
<evidence type="ECO:0000313" key="2">
    <source>
        <dbReference type="Proteomes" id="UP001432146"/>
    </source>
</evidence>
<dbReference type="Proteomes" id="UP001432146">
    <property type="component" value="Unassembled WGS sequence"/>
</dbReference>
<gene>
    <name evidence="1" type="ORF">QLX08_003688</name>
</gene>